<reference evidence="1 2" key="1">
    <citation type="submission" date="2019-06" db="EMBL/GenBank/DDBJ databases">
        <authorList>
            <person name="Meng X."/>
        </authorList>
    </citation>
    <scope>NUCLEOTIDE SEQUENCE [LARGE SCALE GENOMIC DNA]</scope>
    <source>
        <strain evidence="1 2">M625</strain>
    </source>
</reference>
<dbReference type="OrthoDB" id="1164322at2"/>
<sequence>MNTKVINLKSFQKLSKQEQASIGGGTRHPRVCADGTVVVCIPRIPGNTVECINGKCVEMF</sequence>
<comment type="caution">
    <text evidence="1">The sequence shown here is derived from an EMBL/GenBank/DDBJ whole genome shotgun (WGS) entry which is preliminary data.</text>
</comment>
<dbReference type="Proteomes" id="UP000315540">
    <property type="component" value="Unassembled WGS sequence"/>
</dbReference>
<dbReference type="RefSeq" id="WP_140597515.1">
    <property type="nucleotide sequence ID" value="NZ_VFWZ01000010.1"/>
</dbReference>
<organism evidence="1 2">
    <name type="scientific">Aquimarina algicola</name>
    <dbReference type="NCBI Taxonomy" id="2589995"/>
    <lineage>
        <taxon>Bacteria</taxon>
        <taxon>Pseudomonadati</taxon>
        <taxon>Bacteroidota</taxon>
        <taxon>Flavobacteriia</taxon>
        <taxon>Flavobacteriales</taxon>
        <taxon>Flavobacteriaceae</taxon>
        <taxon>Aquimarina</taxon>
    </lineage>
</organism>
<proteinExistence type="predicted"/>
<dbReference type="AlphaFoldDB" id="A0A504J2C8"/>
<gene>
    <name evidence="1" type="ORF">FHK87_24460</name>
</gene>
<keyword evidence="2" id="KW-1185">Reference proteome</keyword>
<dbReference type="EMBL" id="VFWZ01000010">
    <property type="protein sequence ID" value="TPN81753.1"/>
    <property type="molecule type" value="Genomic_DNA"/>
</dbReference>
<name>A0A504J2C8_9FLAO</name>
<accession>A0A504J2C8</accession>
<evidence type="ECO:0000313" key="1">
    <source>
        <dbReference type="EMBL" id="TPN81753.1"/>
    </source>
</evidence>
<protein>
    <submittedName>
        <fullName evidence="1">Uncharacterized protein</fullName>
    </submittedName>
</protein>
<evidence type="ECO:0000313" key="2">
    <source>
        <dbReference type="Proteomes" id="UP000315540"/>
    </source>
</evidence>